<evidence type="ECO:0000313" key="9">
    <source>
        <dbReference type="Proteomes" id="UP000309676"/>
    </source>
</evidence>
<keyword evidence="3" id="KW-0378">Hydrolase</keyword>
<dbReference type="GO" id="GO:0005886">
    <property type="term" value="C:plasma membrane"/>
    <property type="evidence" value="ECO:0007669"/>
    <property type="project" value="UniProtKB-SubCell"/>
</dbReference>
<evidence type="ECO:0000256" key="1">
    <source>
        <dbReference type="ARBA" id="ARBA00004236"/>
    </source>
</evidence>
<feature type="transmembrane region" description="Helical" evidence="5">
    <location>
        <begin position="90"/>
        <end position="107"/>
    </location>
</feature>
<evidence type="ECO:0000256" key="2">
    <source>
        <dbReference type="ARBA" id="ARBA00022475"/>
    </source>
</evidence>
<proteinExistence type="predicted"/>
<dbReference type="OrthoDB" id="311592at2"/>
<keyword evidence="9" id="KW-1185">Reference proteome</keyword>
<evidence type="ECO:0000256" key="3">
    <source>
        <dbReference type="ARBA" id="ARBA00022801"/>
    </source>
</evidence>
<feature type="signal peptide" evidence="6">
    <location>
        <begin position="1"/>
        <end position="19"/>
    </location>
</feature>
<keyword evidence="5" id="KW-1133">Transmembrane helix</keyword>
<feature type="transmembrane region" description="Helical" evidence="5">
    <location>
        <begin position="168"/>
        <end position="189"/>
    </location>
</feature>
<dbReference type="GO" id="GO:0007165">
    <property type="term" value="P:signal transduction"/>
    <property type="evidence" value="ECO:0007669"/>
    <property type="project" value="InterPro"/>
</dbReference>
<dbReference type="AlphaFoldDB" id="A0A5R9GK90"/>
<dbReference type="RefSeq" id="WP_138194319.1">
    <property type="nucleotide sequence ID" value="NZ_VCIW01000006.1"/>
</dbReference>
<evidence type="ECO:0000259" key="7">
    <source>
        <dbReference type="PROSITE" id="PS50885"/>
    </source>
</evidence>
<dbReference type="InterPro" id="IPR003660">
    <property type="entry name" value="HAMP_dom"/>
</dbReference>
<dbReference type="Pfam" id="PF00672">
    <property type="entry name" value="HAMP"/>
    <property type="match status" value="1"/>
</dbReference>
<dbReference type="InterPro" id="IPR001932">
    <property type="entry name" value="PPM-type_phosphatase-like_dom"/>
</dbReference>
<name>A0A5R9GK90_9BACL</name>
<keyword evidence="5" id="KW-0812">Transmembrane</keyword>
<dbReference type="SUPFAM" id="SSF81606">
    <property type="entry name" value="PP2C-like"/>
    <property type="match status" value="1"/>
</dbReference>
<evidence type="ECO:0000256" key="4">
    <source>
        <dbReference type="ARBA" id="ARBA00023136"/>
    </source>
</evidence>
<dbReference type="InterPro" id="IPR036457">
    <property type="entry name" value="PPM-type-like_dom_sf"/>
</dbReference>
<dbReference type="Gene3D" id="3.60.40.10">
    <property type="entry name" value="PPM-type phosphatase domain"/>
    <property type="match status" value="1"/>
</dbReference>
<evidence type="ECO:0000256" key="6">
    <source>
        <dbReference type="SAM" id="SignalP"/>
    </source>
</evidence>
<accession>A0A5R9GK90</accession>
<dbReference type="PANTHER" id="PTHR43156:SF2">
    <property type="entry name" value="STAGE II SPORULATION PROTEIN E"/>
    <property type="match status" value="1"/>
</dbReference>
<feature type="transmembrane region" description="Helical" evidence="5">
    <location>
        <begin position="209"/>
        <end position="228"/>
    </location>
</feature>
<keyword evidence="4 5" id="KW-0472">Membrane</keyword>
<keyword evidence="2" id="KW-1003">Cell membrane</keyword>
<evidence type="ECO:0000313" key="8">
    <source>
        <dbReference type="EMBL" id="TLS52075.1"/>
    </source>
</evidence>
<evidence type="ECO:0000256" key="5">
    <source>
        <dbReference type="SAM" id="Phobius"/>
    </source>
</evidence>
<dbReference type="Gene3D" id="6.10.340.10">
    <property type="match status" value="1"/>
</dbReference>
<reference evidence="8 9" key="1">
    <citation type="submission" date="2019-05" db="EMBL/GenBank/DDBJ databases">
        <authorList>
            <person name="Narsing Rao M.P."/>
            <person name="Li W.J."/>
        </authorList>
    </citation>
    <scope>NUCLEOTIDE SEQUENCE [LARGE SCALE GENOMIC DNA]</scope>
    <source>
        <strain evidence="8 9">SYSU_K30003</strain>
    </source>
</reference>
<feature type="transmembrane region" description="Helical" evidence="5">
    <location>
        <begin position="127"/>
        <end position="148"/>
    </location>
</feature>
<organism evidence="8 9">
    <name type="scientific">Paenibacillus antri</name>
    <dbReference type="NCBI Taxonomy" id="2582848"/>
    <lineage>
        <taxon>Bacteria</taxon>
        <taxon>Bacillati</taxon>
        <taxon>Bacillota</taxon>
        <taxon>Bacilli</taxon>
        <taxon>Bacillales</taxon>
        <taxon>Paenibacillaceae</taxon>
        <taxon>Paenibacillus</taxon>
    </lineage>
</organism>
<protein>
    <recommendedName>
        <fullName evidence="7">HAMP domain-containing protein</fullName>
    </recommendedName>
</protein>
<feature type="domain" description="HAMP" evidence="7">
    <location>
        <begin position="229"/>
        <end position="284"/>
    </location>
</feature>
<comment type="caution">
    <text evidence="8">The sequence shown here is derived from an EMBL/GenBank/DDBJ whole genome shotgun (WGS) entry which is preliminary data.</text>
</comment>
<keyword evidence="6" id="KW-0732">Signal</keyword>
<dbReference type="GO" id="GO:0016791">
    <property type="term" value="F:phosphatase activity"/>
    <property type="evidence" value="ECO:0007669"/>
    <property type="project" value="TreeGrafter"/>
</dbReference>
<dbReference type="EMBL" id="VCIW01000006">
    <property type="protein sequence ID" value="TLS52075.1"/>
    <property type="molecule type" value="Genomic_DNA"/>
</dbReference>
<dbReference type="Proteomes" id="UP000309676">
    <property type="component" value="Unassembled WGS sequence"/>
</dbReference>
<comment type="subcellular location">
    <subcellularLocation>
        <location evidence="1">Cell membrane</location>
    </subcellularLocation>
</comment>
<dbReference type="SMART" id="SM00331">
    <property type="entry name" value="PP2C_SIG"/>
    <property type="match status" value="1"/>
</dbReference>
<dbReference type="PROSITE" id="PS50885">
    <property type="entry name" value="HAMP"/>
    <property type="match status" value="1"/>
</dbReference>
<dbReference type="PANTHER" id="PTHR43156">
    <property type="entry name" value="STAGE II SPORULATION PROTEIN E-RELATED"/>
    <property type="match status" value="1"/>
</dbReference>
<feature type="transmembrane region" description="Helical" evidence="5">
    <location>
        <begin position="47"/>
        <end position="69"/>
    </location>
</feature>
<dbReference type="Pfam" id="PF07228">
    <property type="entry name" value="SpoIIE"/>
    <property type="match status" value="1"/>
</dbReference>
<dbReference type="InterPro" id="IPR052016">
    <property type="entry name" value="Bact_Sigma-Reg"/>
</dbReference>
<sequence>MRKLKLRLLAKLAAVFALAVAVGTAMLTVDNVFLNHIPLRRLLEFNIPAILAGDLLILIVLSVFSYRWIGSGDDPEDLRLRLMRLPGKMLSGLLLLSIALSVLYDVVSIRRRGGSLMELTASDWADLAGSFVSEMTVALVIGTLQYALSRRAVRPALLSLGTKESRPAPLAGLLLPMSVATLSCFFVVSTAGFEYLYGTSSRPIEIGNIAVAAAIRLAFGMMVFYLLVAEIRQDIRTASAEVKALQRGGGAFAHRPIPVVSGDEFGELAEAFNRLQRHMGRSYEETRQELRLAYQVQKSLLPAAARSRGGLELAALSEPSREVGGDLFDLVDRPDGGLVVMIGDVSGKGVSASMLMTATLALFRKEARAADSPAELLRRLNAAIAETLQGRMYVTMGVGFWDAAASTWRYASAGHVTPMLVRGRRAEEAKALPSLPLGIDDEEDYAETVERLEAGDALLLYTDGIVEATAEDGELFGFARLERALERIPEGDTAERALRRLLELLPPSGQGAYDDDRTLLLLRVPAAGEEEDRVAGL</sequence>
<dbReference type="CDD" id="cd06225">
    <property type="entry name" value="HAMP"/>
    <property type="match status" value="1"/>
</dbReference>
<gene>
    <name evidence="8" type="ORF">FE782_11980</name>
</gene>
<feature type="chain" id="PRO_5024280311" description="HAMP domain-containing protein" evidence="6">
    <location>
        <begin position="20"/>
        <end position="537"/>
    </location>
</feature>